<gene>
    <name evidence="2" type="primary">Acey_s0227.g2794</name>
    <name evidence="2" type="ORF">Y032_0227g2794</name>
</gene>
<sequence>MTSPAITQEDIEKTQDGREDEAERIVRANKYVRIAAEESFKKLEKFLADATKELDETIRAEDDVGVTVEAIVNKMEECERKRESIAILSCEPFQHYETEQNLLDQFMEVFHVKDLNIFGSTKPSPLLGRKLSDKMIEQRNKKRVTLLRKMFKGKKAPPSAPQSSMEDMTTQTKTKEAIDDPTNVKKTKKKTKKKQKTPKTQKETPKSNSPDENKKRWWQLW</sequence>
<comment type="caution">
    <text evidence="2">The sequence shown here is derived from an EMBL/GenBank/DDBJ whole genome shotgun (WGS) entry which is preliminary data.</text>
</comment>
<feature type="compositionally biased region" description="Basic and acidic residues" evidence="1">
    <location>
        <begin position="200"/>
        <end position="215"/>
    </location>
</feature>
<feature type="compositionally biased region" description="Basic residues" evidence="1">
    <location>
        <begin position="185"/>
        <end position="199"/>
    </location>
</feature>
<dbReference type="EMBL" id="JARK01001563">
    <property type="protein sequence ID" value="EYB89780.1"/>
    <property type="molecule type" value="Genomic_DNA"/>
</dbReference>
<keyword evidence="3" id="KW-1185">Reference proteome</keyword>
<proteinExistence type="predicted"/>
<dbReference type="OrthoDB" id="10525297at2759"/>
<evidence type="ECO:0000256" key="1">
    <source>
        <dbReference type="SAM" id="MobiDB-lite"/>
    </source>
</evidence>
<organism evidence="2 3">
    <name type="scientific">Ancylostoma ceylanicum</name>
    <dbReference type="NCBI Taxonomy" id="53326"/>
    <lineage>
        <taxon>Eukaryota</taxon>
        <taxon>Metazoa</taxon>
        <taxon>Ecdysozoa</taxon>
        <taxon>Nematoda</taxon>
        <taxon>Chromadorea</taxon>
        <taxon>Rhabditida</taxon>
        <taxon>Rhabditina</taxon>
        <taxon>Rhabditomorpha</taxon>
        <taxon>Strongyloidea</taxon>
        <taxon>Ancylostomatidae</taxon>
        <taxon>Ancylostomatinae</taxon>
        <taxon>Ancylostoma</taxon>
    </lineage>
</organism>
<protein>
    <submittedName>
        <fullName evidence="2">Uncharacterized protein</fullName>
    </submittedName>
</protein>
<feature type="compositionally biased region" description="Basic and acidic residues" evidence="1">
    <location>
        <begin position="10"/>
        <end position="20"/>
    </location>
</feature>
<dbReference type="Proteomes" id="UP000024635">
    <property type="component" value="Unassembled WGS sequence"/>
</dbReference>
<accession>A0A016SGN6</accession>
<feature type="compositionally biased region" description="Polar residues" evidence="1">
    <location>
        <begin position="161"/>
        <end position="172"/>
    </location>
</feature>
<reference evidence="3" key="1">
    <citation type="journal article" date="2015" name="Nat. Genet.">
        <title>The genome and transcriptome of the zoonotic hookworm Ancylostoma ceylanicum identify infection-specific gene families.</title>
        <authorList>
            <person name="Schwarz E.M."/>
            <person name="Hu Y."/>
            <person name="Antoshechkin I."/>
            <person name="Miller M.M."/>
            <person name="Sternberg P.W."/>
            <person name="Aroian R.V."/>
        </authorList>
    </citation>
    <scope>NUCLEOTIDE SEQUENCE</scope>
    <source>
        <strain evidence="3">HY135</strain>
    </source>
</reference>
<evidence type="ECO:0000313" key="3">
    <source>
        <dbReference type="Proteomes" id="UP000024635"/>
    </source>
</evidence>
<evidence type="ECO:0000313" key="2">
    <source>
        <dbReference type="EMBL" id="EYB89780.1"/>
    </source>
</evidence>
<name>A0A016SGN6_9BILA</name>
<dbReference type="AlphaFoldDB" id="A0A016SGN6"/>
<feature type="region of interest" description="Disordered" evidence="1">
    <location>
        <begin position="147"/>
        <end position="221"/>
    </location>
</feature>
<feature type="region of interest" description="Disordered" evidence="1">
    <location>
        <begin position="1"/>
        <end position="20"/>
    </location>
</feature>